<comment type="similarity">
    <text evidence="3">Belongs to the phosphohexose mutase family.</text>
</comment>
<protein>
    <recommendedName>
        <fullName evidence="4">UTP--glucose-1-phosphate uridylyltransferase</fullName>
        <ecNumber evidence="4">2.7.7.9</ecNumber>
    </recommendedName>
</protein>
<dbReference type="GO" id="GO:0005975">
    <property type="term" value="P:carbohydrate metabolic process"/>
    <property type="evidence" value="ECO:0007669"/>
    <property type="project" value="InterPro"/>
</dbReference>
<dbReference type="Pfam" id="PF00408">
    <property type="entry name" value="PGM_PMM_IV"/>
    <property type="match status" value="1"/>
</dbReference>
<dbReference type="SUPFAM" id="SSF53738">
    <property type="entry name" value="Phosphoglucomutase, first 3 domains"/>
    <property type="match status" value="3"/>
</dbReference>
<keyword evidence="6" id="KW-0808">Transferase</keyword>
<dbReference type="InterPro" id="IPR005841">
    <property type="entry name" value="Alpha-D-phosphohexomutase_SF"/>
</dbReference>
<dbReference type="InterPro" id="IPR005843">
    <property type="entry name" value="A-D-PHexomutase_C"/>
</dbReference>
<evidence type="ECO:0000256" key="9">
    <source>
        <dbReference type="ARBA" id="ARBA00022842"/>
    </source>
</evidence>
<dbReference type="InterPro" id="IPR005845">
    <property type="entry name" value="A-D-PHexomutase_a/b/a-II"/>
</dbReference>
<dbReference type="Pfam" id="PF02878">
    <property type="entry name" value="PGM_PMM_I"/>
    <property type="match status" value="1"/>
</dbReference>
<dbReference type="Gene3D" id="3.40.120.10">
    <property type="entry name" value="Alpha-D-Glucose-1,6-Bisphosphate, subunit A, domain 3"/>
    <property type="match status" value="3"/>
</dbReference>
<evidence type="ECO:0000259" key="16">
    <source>
        <dbReference type="Pfam" id="PF02880"/>
    </source>
</evidence>
<evidence type="ECO:0000256" key="4">
    <source>
        <dbReference type="ARBA" id="ARBA00012415"/>
    </source>
</evidence>
<dbReference type="PROSITE" id="PS00710">
    <property type="entry name" value="PGM_PMM"/>
    <property type="match status" value="1"/>
</dbReference>
<evidence type="ECO:0000256" key="1">
    <source>
        <dbReference type="ARBA" id="ARBA00001946"/>
    </source>
</evidence>
<dbReference type="Pfam" id="PF02879">
    <property type="entry name" value="PGM_PMM_II"/>
    <property type="match status" value="1"/>
</dbReference>
<dbReference type="PRINTS" id="PR00509">
    <property type="entry name" value="PGMPMM"/>
</dbReference>
<dbReference type="NCBIfam" id="TIGR01099">
    <property type="entry name" value="galU"/>
    <property type="match status" value="1"/>
</dbReference>
<dbReference type="SUPFAM" id="SSF55957">
    <property type="entry name" value="Phosphoglucomutase, C-terminal domain"/>
    <property type="match status" value="1"/>
</dbReference>
<dbReference type="InterPro" id="IPR005846">
    <property type="entry name" value="A-D-PHexomutase_a/b/a-III"/>
</dbReference>
<feature type="domain" description="Nucleotidyl transferase" evidence="13">
    <location>
        <begin position="468"/>
        <end position="726"/>
    </location>
</feature>
<dbReference type="EMBL" id="FPHE01000128">
    <property type="protein sequence ID" value="SFV63728.1"/>
    <property type="molecule type" value="Genomic_DNA"/>
</dbReference>
<dbReference type="InterPro" id="IPR029044">
    <property type="entry name" value="Nucleotide-diphossugar_trans"/>
</dbReference>
<reference evidence="17" key="1">
    <citation type="submission" date="2016-10" db="EMBL/GenBank/DDBJ databases">
        <authorList>
            <person name="de Groot N.N."/>
        </authorList>
    </citation>
    <scope>NUCLEOTIDE SEQUENCE</scope>
</reference>
<dbReference type="InterPro" id="IPR005835">
    <property type="entry name" value="NTP_transferase_dom"/>
</dbReference>
<dbReference type="Pfam" id="PF02880">
    <property type="entry name" value="PGM_PMM_III"/>
    <property type="match status" value="1"/>
</dbReference>
<gene>
    <name evidence="17" type="ORF">MNB_SV-12-2036</name>
</gene>
<evidence type="ECO:0000256" key="8">
    <source>
        <dbReference type="ARBA" id="ARBA00022723"/>
    </source>
</evidence>
<dbReference type="AlphaFoldDB" id="A0A1W1CD27"/>
<dbReference type="InterPro" id="IPR005844">
    <property type="entry name" value="A-D-PHexomutase_a/b/a-I"/>
</dbReference>
<keyword evidence="8" id="KW-0479">Metal-binding</keyword>
<evidence type="ECO:0000259" key="12">
    <source>
        <dbReference type="Pfam" id="PF00408"/>
    </source>
</evidence>
<evidence type="ECO:0000259" key="14">
    <source>
        <dbReference type="Pfam" id="PF02878"/>
    </source>
</evidence>
<evidence type="ECO:0000256" key="2">
    <source>
        <dbReference type="ARBA" id="ARBA00006890"/>
    </source>
</evidence>
<evidence type="ECO:0000256" key="7">
    <source>
        <dbReference type="ARBA" id="ARBA00022695"/>
    </source>
</evidence>
<dbReference type="InterPro" id="IPR005771">
    <property type="entry name" value="GalU_uridylyltTrfase_bac/arc"/>
</dbReference>
<keyword evidence="7" id="KW-0548">Nucleotidyltransferase</keyword>
<dbReference type="FunFam" id="3.90.550.10:FF:000045">
    <property type="entry name" value="UTP--glucose-1-phosphate uridylyltransferase"/>
    <property type="match status" value="1"/>
</dbReference>
<evidence type="ECO:0000256" key="3">
    <source>
        <dbReference type="ARBA" id="ARBA00010231"/>
    </source>
</evidence>
<dbReference type="CDD" id="cd03089">
    <property type="entry name" value="PMM_PGM"/>
    <property type="match status" value="1"/>
</dbReference>
<sequence>MINKSIFREYDIRGIFEKELNEQSVKLIGYYLGQKIGGNRVVSIGYDARSHSPILRDYLTSGLNSAGCKVLDMGMVATPVNYYSNYIDFDGITTDASIMITGSHNPSEYNGFKITVDKSPFFGDDIYSLGNEIIKNQNKNIIDNIEKREIDVKTPYIDFMVREFKHLKDLDIKLIIDGGNGVVDTVITDIFDALELTYEGLFLEPDGTFPNHHPDPSVEKNLVDVKEALAKNGDIAFAYDGDADRIAVLTHKHNIKGDQMALLYAMGIENPTVIGEVKCSQVMYDELERRGAKAIMYKTGHSNLKVKMRETGADLACEVSGHIFFKHRYYGYDDAIYATLRMLELIRDGIDLDAEIDTLPKVFSTEEIKVETTEEEKFAIIDKIKELLKNPSSNFPKILNIIDVDGVRINFEKGWGLVRASNTTPVLVTRFESTDENLAKEYETAVNNLILEAKESLKLIKKCLFPVAGYGTRFLPATKSIPKEMLPILTKPLIQYGVEEATEAGCTMIAMVTSKYKKAIENHFNTHTDIETSIAGSSKERLLDEVNSIMEKCTFSYVRQLEMKGLGHAIFTGAPLIDNEPFAVILPDDLCDNHGDGVLKQMINLYRKYPDYCIVAVEEIPPQDSNKYGVIAGSYLEKNLIKVENMVEKPEPKDAPSNLAIIGRYILIPEIFDILKETKPGKGGEIQITDALLTLAKQGKVLAYQFEGRRFDCGSVDGFVEATNFFYQNSKDFL</sequence>
<accession>A0A1W1CD27</accession>
<dbReference type="GO" id="GO:0000287">
    <property type="term" value="F:magnesium ion binding"/>
    <property type="evidence" value="ECO:0007669"/>
    <property type="project" value="InterPro"/>
</dbReference>
<dbReference type="Gene3D" id="3.30.310.50">
    <property type="entry name" value="Alpha-D-phosphohexomutase, C-terminal domain"/>
    <property type="match status" value="1"/>
</dbReference>
<dbReference type="EC" id="2.7.7.9" evidence="4"/>
<organism evidence="17">
    <name type="scientific">hydrothermal vent metagenome</name>
    <dbReference type="NCBI Taxonomy" id="652676"/>
    <lineage>
        <taxon>unclassified sequences</taxon>
        <taxon>metagenomes</taxon>
        <taxon>ecological metagenomes</taxon>
    </lineage>
</organism>
<dbReference type="Gene3D" id="3.90.550.10">
    <property type="entry name" value="Spore Coat Polysaccharide Biosynthesis Protein SpsA, Chain A"/>
    <property type="match status" value="1"/>
</dbReference>
<dbReference type="GO" id="GO:0006011">
    <property type="term" value="P:UDP-alpha-D-glucose metabolic process"/>
    <property type="evidence" value="ECO:0007669"/>
    <property type="project" value="InterPro"/>
</dbReference>
<dbReference type="GO" id="GO:0003983">
    <property type="term" value="F:UTP:glucose-1-phosphate uridylyltransferase activity"/>
    <property type="evidence" value="ECO:0007669"/>
    <property type="project" value="UniProtKB-EC"/>
</dbReference>
<feature type="domain" description="Alpha-D-phosphohexomutase alpha/beta/alpha" evidence="14">
    <location>
        <begin position="5"/>
        <end position="118"/>
    </location>
</feature>
<evidence type="ECO:0000256" key="11">
    <source>
        <dbReference type="ARBA" id="ARBA00048128"/>
    </source>
</evidence>
<evidence type="ECO:0000259" key="13">
    <source>
        <dbReference type="Pfam" id="PF00483"/>
    </source>
</evidence>
<dbReference type="InterPro" id="IPR016055">
    <property type="entry name" value="A-D-PHexomutase_a/b/a-I/II/III"/>
</dbReference>
<dbReference type="GO" id="GO:0016868">
    <property type="term" value="F:intramolecular phosphotransferase activity"/>
    <property type="evidence" value="ECO:0007669"/>
    <property type="project" value="InterPro"/>
</dbReference>
<proteinExistence type="inferred from homology"/>
<evidence type="ECO:0000313" key="17">
    <source>
        <dbReference type="EMBL" id="SFV63728.1"/>
    </source>
</evidence>
<evidence type="ECO:0000256" key="10">
    <source>
        <dbReference type="ARBA" id="ARBA00023235"/>
    </source>
</evidence>
<evidence type="ECO:0000259" key="15">
    <source>
        <dbReference type="Pfam" id="PF02879"/>
    </source>
</evidence>
<keyword evidence="10 17" id="KW-0413">Isomerase</keyword>
<comment type="similarity">
    <text evidence="2">Belongs to the UDPGP type 2 family.</text>
</comment>
<comment type="cofactor">
    <cofactor evidence="1">
        <name>Mg(2+)</name>
        <dbReference type="ChEBI" id="CHEBI:18420"/>
    </cofactor>
</comment>
<dbReference type="PANTHER" id="PTHR43771:SF2">
    <property type="entry name" value="PHOSPHOMANNOMUTASE_PHOSPHOGLUCOMUTASE"/>
    <property type="match status" value="1"/>
</dbReference>
<name>A0A1W1CD27_9ZZZZ</name>
<evidence type="ECO:0000256" key="5">
    <source>
        <dbReference type="ARBA" id="ARBA00022553"/>
    </source>
</evidence>
<comment type="catalytic activity">
    <reaction evidence="11">
        <text>alpha-D-glucose 1-phosphate + UTP + H(+) = UDP-alpha-D-glucose + diphosphate</text>
        <dbReference type="Rhea" id="RHEA:19889"/>
        <dbReference type="ChEBI" id="CHEBI:15378"/>
        <dbReference type="ChEBI" id="CHEBI:33019"/>
        <dbReference type="ChEBI" id="CHEBI:46398"/>
        <dbReference type="ChEBI" id="CHEBI:58601"/>
        <dbReference type="ChEBI" id="CHEBI:58885"/>
        <dbReference type="EC" id="2.7.7.9"/>
    </reaction>
</comment>
<feature type="domain" description="Alpha-D-phosphohexomutase alpha/beta/alpha" evidence="15">
    <location>
        <begin position="155"/>
        <end position="252"/>
    </location>
</feature>
<dbReference type="Pfam" id="PF00483">
    <property type="entry name" value="NTP_transferase"/>
    <property type="match status" value="1"/>
</dbReference>
<dbReference type="CDD" id="cd02541">
    <property type="entry name" value="UGPase_prokaryotic"/>
    <property type="match status" value="1"/>
</dbReference>
<keyword evidence="5" id="KW-0597">Phosphoprotein</keyword>
<dbReference type="PANTHER" id="PTHR43771">
    <property type="entry name" value="PHOSPHOMANNOMUTASE"/>
    <property type="match status" value="1"/>
</dbReference>
<evidence type="ECO:0000256" key="6">
    <source>
        <dbReference type="ARBA" id="ARBA00022679"/>
    </source>
</evidence>
<keyword evidence="9" id="KW-0460">Magnesium</keyword>
<dbReference type="SUPFAM" id="SSF53448">
    <property type="entry name" value="Nucleotide-diphospho-sugar transferases"/>
    <property type="match status" value="1"/>
</dbReference>
<feature type="domain" description="Alpha-D-phosphohexomutase alpha/beta/alpha" evidence="16">
    <location>
        <begin position="257"/>
        <end position="354"/>
    </location>
</feature>
<dbReference type="InterPro" id="IPR016066">
    <property type="entry name" value="A-D-PHexomutase_CS"/>
</dbReference>
<dbReference type="InterPro" id="IPR036900">
    <property type="entry name" value="A-D-PHexomutase_C_sf"/>
</dbReference>
<feature type="domain" description="Alpha-D-phosphohexomutase C-terminal" evidence="12">
    <location>
        <begin position="367"/>
        <end position="447"/>
    </location>
</feature>